<dbReference type="Proteomes" id="UP000198939">
    <property type="component" value="Unassembled WGS sequence"/>
</dbReference>
<evidence type="ECO:0000313" key="4">
    <source>
        <dbReference type="EMBL" id="SEN67729.1"/>
    </source>
</evidence>
<dbReference type="AlphaFoldDB" id="A0A1H8IHI9"/>
<dbReference type="Proteomes" id="UP000183063">
    <property type="component" value="Unassembled WGS sequence"/>
</dbReference>
<proteinExistence type="predicted"/>
<reference evidence="5" key="3">
    <citation type="submission" date="2016-10" db="EMBL/GenBank/DDBJ databases">
        <authorList>
            <person name="Wibberg D."/>
        </authorList>
    </citation>
    <scope>NUCLEOTIDE SEQUENCE [LARGE SCALE GENOMIC DNA]</scope>
</reference>
<dbReference type="EMBL" id="FOCV01000006">
    <property type="protein sequence ID" value="SEN67729.1"/>
    <property type="molecule type" value="Genomic_DNA"/>
</dbReference>
<dbReference type="PIRSF" id="PIRSF033367">
    <property type="entry name" value="UCP033367_VanZ"/>
    <property type="match status" value="1"/>
</dbReference>
<feature type="transmembrane region" description="Helical" evidence="1">
    <location>
        <begin position="31"/>
        <end position="51"/>
    </location>
</feature>
<feature type="domain" description="VanZ-like" evidence="2">
    <location>
        <begin position="60"/>
        <end position="125"/>
    </location>
</feature>
<keyword evidence="1" id="KW-1133">Transmembrane helix</keyword>
<feature type="transmembrane region" description="Helical" evidence="1">
    <location>
        <begin position="63"/>
        <end position="92"/>
    </location>
</feature>
<protein>
    <submittedName>
        <fullName evidence="3">Putative integral membrane protein</fullName>
    </submittedName>
    <submittedName>
        <fullName evidence="4">VanZ like family protein</fullName>
    </submittedName>
</protein>
<evidence type="ECO:0000313" key="5">
    <source>
        <dbReference type="Proteomes" id="UP000183063"/>
    </source>
</evidence>
<keyword evidence="1" id="KW-0472">Membrane</keyword>
<evidence type="ECO:0000256" key="1">
    <source>
        <dbReference type="SAM" id="Phobius"/>
    </source>
</evidence>
<keyword evidence="1" id="KW-0812">Transmembrane</keyword>
<evidence type="ECO:0000259" key="2">
    <source>
        <dbReference type="Pfam" id="PF04892"/>
    </source>
</evidence>
<evidence type="ECO:0000313" key="3">
    <source>
        <dbReference type="EMBL" id="SEH71032.1"/>
    </source>
</evidence>
<sequence>MKCITEPNNRLDTNTTISYPSHMVLDRLLKIAAWLSLAAILFVTVSPIGIRPHDVMSVRYDRALAFTAMALLFVLAYPRHFWACAILVILGAATIELLQYFSPTRHARLEDASVKAVGATIGVALGFAANWIRRPRSS</sequence>
<organism evidence="3 5">
    <name type="scientific">Rhizobium tibeticum</name>
    <dbReference type="NCBI Taxonomy" id="501024"/>
    <lineage>
        <taxon>Bacteria</taxon>
        <taxon>Pseudomonadati</taxon>
        <taxon>Pseudomonadota</taxon>
        <taxon>Alphaproteobacteria</taxon>
        <taxon>Hyphomicrobiales</taxon>
        <taxon>Rhizobiaceae</taxon>
        <taxon>Rhizobium/Agrobacterium group</taxon>
        <taxon>Rhizobium</taxon>
    </lineage>
</organism>
<reference evidence="3" key="2">
    <citation type="submission" date="2016-10" db="EMBL/GenBank/DDBJ databases">
        <authorList>
            <person name="de Groot N.N."/>
        </authorList>
    </citation>
    <scope>NUCLEOTIDE SEQUENCE [LARGE SCALE GENOMIC DNA]</scope>
    <source>
        <strain evidence="3">CCBAU85039</strain>
    </source>
</reference>
<gene>
    <name evidence="3" type="ORF">RTCCBAU85039_1915</name>
    <name evidence="4" type="ORF">SAMN05216228_1006128</name>
</gene>
<evidence type="ECO:0000313" key="6">
    <source>
        <dbReference type="Proteomes" id="UP000198939"/>
    </source>
</evidence>
<dbReference type="EMBL" id="FNXB01000008">
    <property type="protein sequence ID" value="SEH71032.1"/>
    <property type="molecule type" value="Genomic_DNA"/>
</dbReference>
<dbReference type="InterPro" id="IPR006976">
    <property type="entry name" value="VanZ-like"/>
</dbReference>
<dbReference type="Pfam" id="PF04892">
    <property type="entry name" value="VanZ"/>
    <property type="match status" value="1"/>
</dbReference>
<accession>A0A1H8IHI9</accession>
<dbReference type="STRING" id="501024.RTCCBAU85039_1915"/>
<reference evidence="4 6" key="1">
    <citation type="submission" date="2016-10" db="EMBL/GenBank/DDBJ databases">
        <authorList>
            <person name="Varghese N."/>
            <person name="Submissions S."/>
        </authorList>
    </citation>
    <scope>NUCLEOTIDE SEQUENCE [LARGE SCALE GENOMIC DNA]</scope>
    <source>
        <strain evidence="4 6">CGMCC 1.7071</strain>
    </source>
</reference>
<dbReference type="InterPro" id="IPR017015">
    <property type="entry name" value="UCP033367_VanZ"/>
</dbReference>
<name>A0A1H8IHI9_9HYPH</name>
<feature type="transmembrane region" description="Helical" evidence="1">
    <location>
        <begin position="112"/>
        <end position="132"/>
    </location>
</feature>
<keyword evidence="6" id="KW-1185">Reference proteome</keyword>